<name>A0AAJ0B140_9PEZI</name>
<dbReference type="PANTHER" id="PTHR33112">
    <property type="entry name" value="DOMAIN PROTEIN, PUTATIVE-RELATED"/>
    <property type="match status" value="1"/>
</dbReference>
<dbReference type="AlphaFoldDB" id="A0AAJ0B140"/>
<comment type="caution">
    <text evidence="3">The sequence shown here is derived from an EMBL/GenBank/DDBJ whole genome shotgun (WGS) entry which is preliminary data.</text>
</comment>
<evidence type="ECO:0000313" key="4">
    <source>
        <dbReference type="Proteomes" id="UP001239445"/>
    </source>
</evidence>
<evidence type="ECO:0000313" key="3">
    <source>
        <dbReference type="EMBL" id="KAK1749750.1"/>
    </source>
</evidence>
<dbReference type="PANTHER" id="PTHR33112:SF8">
    <property type="entry name" value="HETEROKARYON INCOMPATIBILITY DOMAIN-CONTAINING PROTEIN"/>
    <property type="match status" value="1"/>
</dbReference>
<evidence type="ECO:0000259" key="2">
    <source>
        <dbReference type="Pfam" id="PF06985"/>
    </source>
</evidence>
<gene>
    <name evidence="3" type="ORF">QBC47DRAFT_333048</name>
</gene>
<accession>A0AAJ0B140</accession>
<reference evidence="3" key="1">
    <citation type="submission" date="2023-06" db="EMBL/GenBank/DDBJ databases">
        <title>Genome-scale phylogeny and comparative genomics of the fungal order Sordariales.</title>
        <authorList>
            <consortium name="Lawrence Berkeley National Laboratory"/>
            <person name="Hensen N."/>
            <person name="Bonometti L."/>
            <person name="Westerberg I."/>
            <person name="Brannstrom I.O."/>
            <person name="Guillou S."/>
            <person name="Cros-Aarteil S."/>
            <person name="Calhoun S."/>
            <person name="Haridas S."/>
            <person name="Kuo A."/>
            <person name="Mondo S."/>
            <person name="Pangilinan J."/>
            <person name="Riley R."/>
            <person name="Labutti K."/>
            <person name="Andreopoulos B."/>
            <person name="Lipzen A."/>
            <person name="Chen C."/>
            <person name="Yanf M."/>
            <person name="Daum C."/>
            <person name="Ng V."/>
            <person name="Clum A."/>
            <person name="Steindorff A."/>
            <person name="Ohm R."/>
            <person name="Martin F."/>
            <person name="Silar P."/>
            <person name="Natvig D."/>
            <person name="Lalanne C."/>
            <person name="Gautier V."/>
            <person name="Ament-Velasquez S.L."/>
            <person name="Kruys A."/>
            <person name="Hutchinson M.I."/>
            <person name="Powell A.J."/>
            <person name="Barry K."/>
            <person name="Miller A.N."/>
            <person name="Grigoriev I.V."/>
            <person name="Debuchy R."/>
            <person name="Gladieux P."/>
            <person name="Thoren M.H."/>
            <person name="Johannesson H."/>
        </authorList>
    </citation>
    <scope>NUCLEOTIDE SEQUENCE</scope>
    <source>
        <strain evidence="3">PSN4</strain>
    </source>
</reference>
<protein>
    <submittedName>
        <fullName evidence="3">Heterokaryon incompatibility protein-domain-containing protein</fullName>
    </submittedName>
</protein>
<keyword evidence="4" id="KW-1185">Reference proteome</keyword>
<dbReference type="EMBL" id="MU839852">
    <property type="protein sequence ID" value="KAK1749750.1"/>
    <property type="molecule type" value="Genomic_DNA"/>
</dbReference>
<feature type="domain" description="Heterokaryon incompatibility" evidence="2">
    <location>
        <begin position="201"/>
        <end position="361"/>
    </location>
</feature>
<dbReference type="Proteomes" id="UP001239445">
    <property type="component" value="Unassembled WGS sequence"/>
</dbReference>
<dbReference type="InterPro" id="IPR010730">
    <property type="entry name" value="HET"/>
</dbReference>
<dbReference type="Pfam" id="PF06985">
    <property type="entry name" value="HET"/>
    <property type="match status" value="1"/>
</dbReference>
<sequence>MLCSTCDAVDFDDLHYEWNVSGYAHHRSFAELATCTNCRFCSAIHDTIRNAPQLSQESDESWRLLPLFLRLIPSSDAIGTEDDLSNLLVSARAPPEEGGREVYLAMFGLYLDRTGPEWETGERDPTRRTSRQGIRGRPVSAFSNSDDCFRLLEMWLKRCLEDERSQNSHFVPTRTIDVGPADDSQHPRLVVHDSCQKPFPWITLSHCWGGSSPLTTNSDTLAEWTGSGIPMPLLPPTFRDAVLITRRLGYRHLWIDSLCIIQDSREDWEHEALRMGDVYRHGQLNISASAARNCHDGIFAKRDNPIWFSSAVRLPFKSARLGVGLEHRSWMYVRAGRWDSFREEVTGAESTLASRGWVLQEAVLSPRTIHYSHRQMLWECDHGTFAEGRVDSLAHPAAKSMFFPSAPGLWSHKMLLPTWLLGAEDNEAEVHALWVKTVENYSARALTVPTDVLPALAGVASVFDARLNDLYMAGLFRGNLIPTLLWKTDSPVERRPGAPLPSWSWASVVGKVSFEINYSSNSIAPAVTGTTTATIIDPPPPHPEVQVSRLQQLTNVNMSPLVLEGYVLEGREMVAKNYQVVIDSTPWWDFDKPILQSFIDISAPVTRHIVLLHLGIWEWHWVGGSNSRLDRTYGGLLLEATDEKMTSYRRIGIALLKARNTRRYAVLNTQDEETIRGWKRRSLVIV</sequence>
<feature type="region of interest" description="Disordered" evidence="1">
    <location>
        <begin position="118"/>
        <end position="137"/>
    </location>
</feature>
<feature type="compositionally biased region" description="Basic and acidic residues" evidence="1">
    <location>
        <begin position="118"/>
        <end position="127"/>
    </location>
</feature>
<organism evidence="3 4">
    <name type="scientific">Echria macrotheca</name>
    <dbReference type="NCBI Taxonomy" id="438768"/>
    <lineage>
        <taxon>Eukaryota</taxon>
        <taxon>Fungi</taxon>
        <taxon>Dikarya</taxon>
        <taxon>Ascomycota</taxon>
        <taxon>Pezizomycotina</taxon>
        <taxon>Sordariomycetes</taxon>
        <taxon>Sordariomycetidae</taxon>
        <taxon>Sordariales</taxon>
        <taxon>Schizotheciaceae</taxon>
        <taxon>Echria</taxon>
    </lineage>
</organism>
<evidence type="ECO:0000256" key="1">
    <source>
        <dbReference type="SAM" id="MobiDB-lite"/>
    </source>
</evidence>
<proteinExistence type="predicted"/>